<evidence type="ECO:0000313" key="2">
    <source>
        <dbReference type="Proteomes" id="UP000193560"/>
    </source>
</evidence>
<accession>A0A1X2IX55</accession>
<reference evidence="1 2" key="1">
    <citation type="submission" date="2016-07" db="EMBL/GenBank/DDBJ databases">
        <title>Pervasive Adenine N6-methylation of Active Genes in Fungi.</title>
        <authorList>
            <consortium name="DOE Joint Genome Institute"/>
            <person name="Mondo S.J."/>
            <person name="Dannebaum R.O."/>
            <person name="Kuo R.C."/>
            <person name="Labutti K."/>
            <person name="Haridas S."/>
            <person name="Kuo A."/>
            <person name="Salamov A."/>
            <person name="Ahrendt S.R."/>
            <person name="Lipzen A."/>
            <person name="Sullivan W."/>
            <person name="Andreopoulos W.B."/>
            <person name="Clum A."/>
            <person name="Lindquist E."/>
            <person name="Daum C."/>
            <person name="Ramamoorthy G.K."/>
            <person name="Gryganskyi A."/>
            <person name="Culley D."/>
            <person name="Magnuson J.K."/>
            <person name="James T.Y."/>
            <person name="O'Malley M.A."/>
            <person name="Stajich J.E."/>
            <person name="Spatafora J.W."/>
            <person name="Visel A."/>
            <person name="Grigoriev I.V."/>
        </authorList>
    </citation>
    <scope>NUCLEOTIDE SEQUENCE [LARGE SCALE GENOMIC DNA]</scope>
    <source>
        <strain evidence="1 2">NRRL 1336</strain>
    </source>
</reference>
<protein>
    <recommendedName>
        <fullName evidence="3">Pyridoxal phosphate-dependent transferase</fullName>
    </recommendedName>
</protein>
<dbReference type="AlphaFoldDB" id="A0A1X2IX55"/>
<dbReference type="SUPFAM" id="SSF53383">
    <property type="entry name" value="PLP-dependent transferases"/>
    <property type="match status" value="1"/>
</dbReference>
<sequence length="143" mass="15868">MLKSTDPELSLHHHVAKVRNTLQERLHKGMWETIQQDLVPLGCDPGASIPQGGYFLWLKLPLGIQCNDVQQVIKAHGLKVSFGNTGLFMVPSNEPVTDESYIRLCFAHYTVDTIQTGIHLLAQAIQLCLDARQGNTSSHRVIG</sequence>
<dbReference type="Gene3D" id="3.90.1150.10">
    <property type="entry name" value="Aspartate Aminotransferase, domain 1"/>
    <property type="match status" value="1"/>
</dbReference>
<evidence type="ECO:0000313" key="1">
    <source>
        <dbReference type="EMBL" id="ORZ23603.1"/>
    </source>
</evidence>
<keyword evidence="2" id="KW-1185">Reference proteome</keyword>
<dbReference type="OrthoDB" id="7042322at2759"/>
<evidence type="ECO:0008006" key="3">
    <source>
        <dbReference type="Google" id="ProtNLM"/>
    </source>
</evidence>
<dbReference type="GO" id="GO:0047536">
    <property type="term" value="F:2-aminoadipate transaminase activity"/>
    <property type="evidence" value="ECO:0007669"/>
    <property type="project" value="TreeGrafter"/>
</dbReference>
<dbReference type="PANTHER" id="PTHR42858">
    <property type="entry name" value="AMINOTRANSFERASE"/>
    <property type="match status" value="1"/>
</dbReference>
<dbReference type="InterPro" id="IPR015422">
    <property type="entry name" value="PyrdxlP-dep_Trfase_small"/>
</dbReference>
<name>A0A1X2IX55_9FUNG</name>
<dbReference type="Proteomes" id="UP000193560">
    <property type="component" value="Unassembled WGS sequence"/>
</dbReference>
<comment type="caution">
    <text evidence="1">The sequence shown here is derived from an EMBL/GenBank/DDBJ whole genome shotgun (WGS) entry which is preliminary data.</text>
</comment>
<organism evidence="1 2">
    <name type="scientific">Absidia repens</name>
    <dbReference type="NCBI Taxonomy" id="90262"/>
    <lineage>
        <taxon>Eukaryota</taxon>
        <taxon>Fungi</taxon>
        <taxon>Fungi incertae sedis</taxon>
        <taxon>Mucoromycota</taxon>
        <taxon>Mucoromycotina</taxon>
        <taxon>Mucoromycetes</taxon>
        <taxon>Mucorales</taxon>
        <taxon>Cunninghamellaceae</taxon>
        <taxon>Absidia</taxon>
    </lineage>
</organism>
<dbReference type="EMBL" id="MCGE01000003">
    <property type="protein sequence ID" value="ORZ23603.1"/>
    <property type="molecule type" value="Genomic_DNA"/>
</dbReference>
<gene>
    <name evidence="1" type="ORF">BCR42DRAFT_138961</name>
</gene>
<proteinExistence type="predicted"/>
<dbReference type="InterPro" id="IPR015424">
    <property type="entry name" value="PyrdxlP-dep_Trfase"/>
</dbReference>
<dbReference type="PANTHER" id="PTHR42858:SF1">
    <property type="entry name" value="LD15494P"/>
    <property type="match status" value="1"/>
</dbReference>